<protein>
    <submittedName>
        <fullName evidence="1">BREX-1 system phosphatase PglZ type A</fullName>
    </submittedName>
</protein>
<dbReference type="Proteomes" id="UP000289316">
    <property type="component" value="Unassembled WGS sequence"/>
</dbReference>
<sequence length="845" mass="98127">MTDLNLDQVQTRLNELFVTYGERKLIFWYDPDKEFEEDIDNDAIKLDNAKIYKLDPKSQFKTKRLFEIEDTKNNYLIYSPFNAMDENDENNHLLSILKYSTQFKADKISIIMTQLNIPVELHDAVKRYSKFFEAKSRIVALEKIAIAGINTEQELEFALMAVLTKAKTNQFYSIVQALFVDYSEGSTELYEQLKKYNLQESFWKYISVYYGYLAETPTIQKLVIAFFANGFYGQLDQQELPVSLKEYEVLNQTTAIVSFMDEMMNDIRYVGAFNKLSHEIYKLINGEQLLNEISVDELLKVDIFEAVHNRIIMYVIGQLLSGDKTPSVGNIQLFEIVKDRQRAHFGEKYKHQYAALLSAQKLLWRELNINSQKFTEIVKVYEDSAYKSDRDYRNFIWNYKKITEKKSFAELQLMVEKKYKAFLDEVIQLWNDNFEINERTSILDFYDHFIRNKQKTVVIISDALRYEVAKELQAEFQDEKKLQTEMKSLFSVLPSVTEFGKAALLRGGNEKCEYIDGIDVRIDGEKTQGTIARDKILKKKNPNSLAITYSDVVAKTSAKELRDIFNGQEVIYLYHDQIDKVGDHGQEMQVFDATQRAVTEIKEVLKFIYNGANVYRFIITSDHGFIYTDGKVSEYEKIENPSVLSTDRVERRFIISEEKYDELGIESIELGKVLRNDDKRHVYFPKTSAIFKKAGGGQRYVHGGSSPQELIVPALEVNVMRGSSQKEPVDVKLMTSRRRINGLAITLEFYQTEKISDSISKAAYSVYFEDANGNLITNKTSYYADSKAEASSERFTKFTFDFINRSYEINEKVYLILKDLDTNVEKERVEFSVDNPFAGVFGFDI</sequence>
<dbReference type="EMBL" id="QZFR01000088">
    <property type="protein sequence ID" value="RXV66863.1"/>
    <property type="molecule type" value="Genomic_DNA"/>
</dbReference>
<dbReference type="NCBIfam" id="TIGR02687">
    <property type="entry name" value="BREX-1 system phosphatase PglZ type A"/>
    <property type="match status" value="1"/>
</dbReference>
<dbReference type="RefSeq" id="WP_004048034.1">
    <property type="nucleotide sequence ID" value="NZ_BDFM01000298.1"/>
</dbReference>
<evidence type="ECO:0000313" key="2">
    <source>
        <dbReference type="EMBL" id="TGY55413.1"/>
    </source>
</evidence>
<reference evidence="1 3" key="1">
    <citation type="submission" date="2018-09" db="EMBL/GenBank/DDBJ databases">
        <title>Murine metabolic-syndrome-specific gut microbial biobank.</title>
        <authorList>
            <person name="Liu C."/>
        </authorList>
    </citation>
    <scope>NUCLEOTIDE SEQUENCE [LARGE SCALE GENOMIC DNA]</scope>
    <source>
        <strain evidence="1 3">C-30</strain>
    </source>
</reference>
<proteinExistence type="predicted"/>
<dbReference type="EMBL" id="SRYK01000022">
    <property type="protein sequence ID" value="TGY55413.1"/>
    <property type="molecule type" value="Genomic_DNA"/>
</dbReference>
<evidence type="ECO:0000313" key="4">
    <source>
        <dbReference type="Proteomes" id="UP000306855"/>
    </source>
</evidence>
<dbReference type="Proteomes" id="UP000306855">
    <property type="component" value="Unassembled WGS sequence"/>
</dbReference>
<evidence type="ECO:0000313" key="3">
    <source>
        <dbReference type="Proteomes" id="UP000289316"/>
    </source>
</evidence>
<accession>A0A4Q2ABV6</accession>
<evidence type="ECO:0000313" key="1">
    <source>
        <dbReference type="EMBL" id="RXV66863.1"/>
    </source>
</evidence>
<reference evidence="2 4" key="2">
    <citation type="submission" date="2019-04" db="EMBL/GenBank/DDBJ databases">
        <title>Microbes associate with the intestines of laboratory mice.</title>
        <authorList>
            <person name="Navarre W."/>
            <person name="Wong E."/>
            <person name="Huang K."/>
            <person name="Tropini C."/>
            <person name="Ng K."/>
            <person name="Yu B."/>
        </authorList>
    </citation>
    <scope>NUCLEOTIDE SEQUENCE [LARGE SCALE GENOMIC DNA]</scope>
    <source>
        <strain evidence="2 4">NM26_J9</strain>
    </source>
</reference>
<comment type="caution">
    <text evidence="1">The sequence shown here is derived from an EMBL/GenBank/DDBJ whole genome shotgun (WGS) entry which is preliminary data.</text>
</comment>
<name>A0A4Q2ABV6_9LACO</name>
<dbReference type="OrthoDB" id="9769734at2"/>
<dbReference type="AlphaFoldDB" id="A0A4Q2ABV6"/>
<dbReference type="InterPro" id="IPR014060">
    <property type="entry name" value="PglZ"/>
</dbReference>
<organism evidence="1 3">
    <name type="scientific">Ligilactobacillus murinus</name>
    <dbReference type="NCBI Taxonomy" id="1622"/>
    <lineage>
        <taxon>Bacteria</taxon>
        <taxon>Bacillati</taxon>
        <taxon>Bacillota</taxon>
        <taxon>Bacilli</taxon>
        <taxon>Lactobacillales</taxon>
        <taxon>Lactobacillaceae</taxon>
        <taxon>Ligilactobacillus</taxon>
    </lineage>
</organism>
<dbReference type="Pfam" id="PF08665">
    <property type="entry name" value="PglZ"/>
    <property type="match status" value="1"/>
</dbReference>
<gene>
    <name evidence="1" type="primary">pglZ</name>
    <name evidence="1" type="ORF">D6C19_09680</name>
    <name evidence="2" type="ORF">E5340_05785</name>
</gene>